<evidence type="ECO:0000256" key="2">
    <source>
        <dbReference type="SAM" id="MobiDB-lite"/>
    </source>
</evidence>
<dbReference type="VEuPathDB" id="FungiDB:Z520_03156"/>
<accession>A0A0D2KXQ0</accession>
<organism evidence="4 5">
    <name type="scientific">Fonsecaea multimorphosa CBS 102226</name>
    <dbReference type="NCBI Taxonomy" id="1442371"/>
    <lineage>
        <taxon>Eukaryota</taxon>
        <taxon>Fungi</taxon>
        <taxon>Dikarya</taxon>
        <taxon>Ascomycota</taxon>
        <taxon>Pezizomycotina</taxon>
        <taxon>Eurotiomycetes</taxon>
        <taxon>Chaetothyriomycetidae</taxon>
        <taxon>Chaetothyriales</taxon>
        <taxon>Herpotrichiellaceae</taxon>
        <taxon>Fonsecaea</taxon>
    </lineage>
</organism>
<protein>
    <recommendedName>
        <fullName evidence="3">C2H2-type domain-containing protein</fullName>
    </recommendedName>
</protein>
<feature type="region of interest" description="Disordered" evidence="2">
    <location>
        <begin position="512"/>
        <end position="546"/>
    </location>
</feature>
<dbReference type="InterPro" id="IPR013087">
    <property type="entry name" value="Znf_C2H2_type"/>
</dbReference>
<dbReference type="OrthoDB" id="6133115at2759"/>
<dbReference type="AlphaFoldDB" id="A0A0D2KXQ0"/>
<dbReference type="PANTHER" id="PTHR35391:SF7">
    <property type="entry name" value="C2H2-TYPE DOMAIN-CONTAINING PROTEIN"/>
    <property type="match status" value="1"/>
</dbReference>
<dbReference type="GeneID" id="27708902"/>
<feature type="domain" description="C2H2-type" evidence="3">
    <location>
        <begin position="589"/>
        <end position="610"/>
    </location>
</feature>
<dbReference type="InterPro" id="IPR058925">
    <property type="entry name" value="zf-C2H2_AcuF"/>
</dbReference>
<keyword evidence="5" id="KW-1185">Reference proteome</keyword>
<dbReference type="PANTHER" id="PTHR35391">
    <property type="entry name" value="C2H2-TYPE DOMAIN-CONTAINING PROTEIN-RELATED"/>
    <property type="match status" value="1"/>
</dbReference>
<dbReference type="Pfam" id="PF26082">
    <property type="entry name" value="zf-C2H2_AcuF"/>
    <property type="match status" value="1"/>
</dbReference>
<feature type="coiled-coil region" evidence="1">
    <location>
        <begin position="73"/>
        <end position="107"/>
    </location>
</feature>
<dbReference type="PROSITE" id="PS00028">
    <property type="entry name" value="ZINC_FINGER_C2H2_1"/>
    <property type="match status" value="1"/>
</dbReference>
<dbReference type="SMART" id="SM00355">
    <property type="entry name" value="ZnF_C2H2"/>
    <property type="match status" value="3"/>
</dbReference>
<name>A0A0D2KXQ0_9EURO</name>
<dbReference type="STRING" id="1442371.A0A0D2KXQ0"/>
<evidence type="ECO:0000313" key="4">
    <source>
        <dbReference type="EMBL" id="KIY01604.1"/>
    </source>
</evidence>
<keyword evidence="1" id="KW-0175">Coiled coil</keyword>
<dbReference type="EMBL" id="KN848065">
    <property type="protein sequence ID" value="KIY01604.1"/>
    <property type="molecule type" value="Genomic_DNA"/>
</dbReference>
<evidence type="ECO:0000313" key="5">
    <source>
        <dbReference type="Proteomes" id="UP000053411"/>
    </source>
</evidence>
<feature type="compositionally biased region" description="Basic and acidic residues" evidence="2">
    <location>
        <begin position="512"/>
        <end position="534"/>
    </location>
</feature>
<evidence type="ECO:0000256" key="1">
    <source>
        <dbReference type="SAM" id="Coils"/>
    </source>
</evidence>
<sequence length="638" mass="72234">MKSSSISTELLECLKLFNTLLTRDELFNTSSSIPKSVWDDELGRLRVWAANIGAHQKDQSSLDYRLRNASHVKSQIINLLQSLKMTLKELEEVLIELNEEYPEKDDDERKAEVAEIFNDLVQVITNLYRMSILVRQPSQRDRFLRYQKDDAAGYEQFDRNHVLEKFRNADAKVIDRLATAVSNRRRHLKALERHRAKLGKGIGHARGEENDDTSTVMSGTLATDYEEGSAVARLESESLSGESTTSYAASFLAGEKDIKIPPPPVGYGSEKPFECPYCFFMTTTNSRKSWAQHVFRDLMPYMCIFPDCKTPNQLYDRQRDWSLHLQTHRRGSTNLSSLELTFCQLCHRTDIPFPKYERHLAEHLEELALFALPRDMQGHSDEDDDYDGQKKIRSIENSATSSNADDGEIFDEDPIASHDAVMWMDRLGISEEERPATEGKPAETTNEAESNISVLRITGLSEWRNNVALAAADPTETSFAAVEGQAQEEGHRPTISEIQAVEEGFRLTAEAAEAKKKPIRSTRAEEAHGHESNSHGRTTPQQLSESQKRLIEEFGGLFCDCGQFFPGKMAMANITRHVREASVRFRNACIYCNSKFAGHENLHNHLLVLHPQQVCVSCGRVPERRPTSRALVQSKDPG</sequence>
<proteinExistence type="predicted"/>
<dbReference type="Proteomes" id="UP000053411">
    <property type="component" value="Unassembled WGS sequence"/>
</dbReference>
<evidence type="ECO:0000259" key="3">
    <source>
        <dbReference type="PROSITE" id="PS00028"/>
    </source>
</evidence>
<gene>
    <name evidence="4" type="ORF">Z520_03156</name>
</gene>
<feature type="compositionally biased region" description="Polar residues" evidence="2">
    <location>
        <begin position="535"/>
        <end position="545"/>
    </location>
</feature>
<reference evidence="4 5" key="1">
    <citation type="submission" date="2015-01" db="EMBL/GenBank/DDBJ databases">
        <title>The Genome Sequence of Fonsecaea multimorphosa CBS 102226.</title>
        <authorList>
            <consortium name="The Broad Institute Genomics Platform"/>
            <person name="Cuomo C."/>
            <person name="de Hoog S."/>
            <person name="Gorbushina A."/>
            <person name="Stielow B."/>
            <person name="Teixiera M."/>
            <person name="Abouelleil A."/>
            <person name="Chapman S.B."/>
            <person name="Priest M."/>
            <person name="Young S.K."/>
            <person name="Wortman J."/>
            <person name="Nusbaum C."/>
            <person name="Birren B."/>
        </authorList>
    </citation>
    <scope>NUCLEOTIDE SEQUENCE [LARGE SCALE GENOMIC DNA]</scope>
    <source>
        <strain evidence="4 5">CBS 102226</strain>
    </source>
</reference>
<dbReference type="RefSeq" id="XP_016635726.1">
    <property type="nucleotide sequence ID" value="XM_016773669.1"/>
</dbReference>